<reference evidence="8" key="1">
    <citation type="submission" date="2022-06" db="EMBL/GenBank/DDBJ databases">
        <authorList>
            <person name="Berger JAMES D."/>
            <person name="Berger JAMES D."/>
        </authorList>
    </citation>
    <scope>NUCLEOTIDE SEQUENCE [LARGE SCALE GENOMIC DNA]</scope>
</reference>
<dbReference type="PROSITE" id="PS50102">
    <property type="entry name" value="RRM"/>
    <property type="match status" value="1"/>
</dbReference>
<evidence type="ECO:0000256" key="6">
    <source>
        <dbReference type="SAM" id="MobiDB-lite"/>
    </source>
</evidence>
<feature type="region of interest" description="Disordered" evidence="6">
    <location>
        <begin position="1"/>
        <end position="115"/>
    </location>
</feature>
<dbReference type="GO" id="GO:0003729">
    <property type="term" value="F:mRNA binding"/>
    <property type="evidence" value="ECO:0007669"/>
    <property type="project" value="TreeGrafter"/>
</dbReference>
<dbReference type="Pfam" id="PF00076">
    <property type="entry name" value="RRM_1"/>
    <property type="match status" value="1"/>
</dbReference>
<dbReference type="InterPro" id="IPR000504">
    <property type="entry name" value="RRM_dom"/>
</dbReference>
<evidence type="ECO:0000256" key="4">
    <source>
        <dbReference type="ARBA" id="ARBA00023242"/>
    </source>
</evidence>
<dbReference type="InterPro" id="IPR035979">
    <property type="entry name" value="RBD_domain_sf"/>
</dbReference>
<dbReference type="SMART" id="SM00360">
    <property type="entry name" value="RRM"/>
    <property type="match status" value="3"/>
</dbReference>
<feature type="region of interest" description="Disordered" evidence="6">
    <location>
        <begin position="375"/>
        <end position="446"/>
    </location>
</feature>
<dbReference type="PANTHER" id="PTHR48039">
    <property type="entry name" value="RNA-BINDING MOTIF PROTEIN 14B"/>
    <property type="match status" value="1"/>
</dbReference>
<organism evidence="8 9">
    <name type="scientific">Trichobilharzia regenti</name>
    <name type="common">Nasal bird schistosome</name>
    <dbReference type="NCBI Taxonomy" id="157069"/>
    <lineage>
        <taxon>Eukaryota</taxon>
        <taxon>Metazoa</taxon>
        <taxon>Spiralia</taxon>
        <taxon>Lophotrochozoa</taxon>
        <taxon>Platyhelminthes</taxon>
        <taxon>Trematoda</taxon>
        <taxon>Digenea</taxon>
        <taxon>Strigeidida</taxon>
        <taxon>Schistosomatoidea</taxon>
        <taxon>Schistosomatidae</taxon>
        <taxon>Trichobilharzia</taxon>
    </lineage>
</organism>
<evidence type="ECO:0000313" key="9">
    <source>
        <dbReference type="WBParaSite" id="TREG1_13860.1"/>
    </source>
</evidence>
<dbReference type="PANTHER" id="PTHR48039:SF5">
    <property type="entry name" value="RNA-BINDING PROTEIN 28"/>
    <property type="match status" value="1"/>
</dbReference>
<evidence type="ECO:0000256" key="5">
    <source>
        <dbReference type="PROSITE-ProRule" id="PRU00176"/>
    </source>
</evidence>
<keyword evidence="4" id="KW-0539">Nucleus</keyword>
<dbReference type="WBParaSite" id="TREG1_13860.1">
    <property type="protein sequence ID" value="TREG1_13860.1"/>
    <property type="gene ID" value="TREG1_13860"/>
</dbReference>
<dbReference type="Proteomes" id="UP000050795">
    <property type="component" value="Unassembled WGS sequence"/>
</dbReference>
<evidence type="ECO:0000259" key="7">
    <source>
        <dbReference type="PROSITE" id="PS50102"/>
    </source>
</evidence>
<dbReference type="InterPro" id="IPR051945">
    <property type="entry name" value="RRM_MRD1_RNA_proc_ribogen"/>
</dbReference>
<feature type="domain" description="RRM" evidence="7">
    <location>
        <begin position="202"/>
        <end position="270"/>
    </location>
</feature>
<dbReference type="Gene3D" id="3.30.70.330">
    <property type="match status" value="1"/>
</dbReference>
<feature type="compositionally biased region" description="Basic and acidic residues" evidence="6">
    <location>
        <begin position="389"/>
        <end position="405"/>
    </location>
</feature>
<protein>
    <recommendedName>
        <fullName evidence="7">RRM domain-containing protein</fullName>
    </recommendedName>
</protein>
<dbReference type="AlphaFoldDB" id="A0AA85J7E7"/>
<sequence>MQSGSNEESSKIKIMPTSAKFTKEFHGSTDSASVGAKKNQLDRHLQKKRKKSDSKTVEKKVKLSQNGSSVDFKPKKHDGELKKKDRKKKSKVLSDMISDHSASAEEKEEHRSKHQCNASLRITNLPNYINYTMLREAIPSASRLRLFKKAAKRHAFANFANMEDFTNAVSRLEELEFDGVKPSYKQVVRRKKDKIKTEGDDLRLTIRNLPYSITADELENEFPLAKSITINTKKDGTNKGSCLLEFECKDDLQVVLDACQNKEIGGRPVKAVVGLHFSVRPNPTTNIDIKICKLPTTVGDDKIRGLFPSGSIVQYCSVPIDSLKRNVFVTLKNTKQNEVIIRELKKKGVDEHHLKIKRWYKKKLITKEIKLKPDTAKNEKKSKNSKHKKLDDSEKSIEPVPDEMKKKSKKLKHKKLDDSEQSTEAVPVLKKKKPKKVKQEKMEICD</sequence>
<proteinExistence type="predicted"/>
<evidence type="ECO:0000313" key="8">
    <source>
        <dbReference type="Proteomes" id="UP000050795"/>
    </source>
</evidence>
<keyword evidence="8" id="KW-1185">Reference proteome</keyword>
<keyword evidence="3 5" id="KW-0694">RNA-binding</keyword>
<comment type="subcellular location">
    <subcellularLocation>
        <location evidence="1">Nucleus</location>
    </subcellularLocation>
</comment>
<feature type="compositionally biased region" description="Basic and acidic residues" evidence="6">
    <location>
        <begin position="102"/>
        <end position="111"/>
    </location>
</feature>
<dbReference type="InterPro" id="IPR012677">
    <property type="entry name" value="Nucleotide-bd_a/b_plait_sf"/>
</dbReference>
<evidence type="ECO:0000256" key="2">
    <source>
        <dbReference type="ARBA" id="ARBA00022737"/>
    </source>
</evidence>
<evidence type="ECO:0000256" key="1">
    <source>
        <dbReference type="ARBA" id="ARBA00004123"/>
    </source>
</evidence>
<accession>A0AA85J7E7</accession>
<name>A0AA85J7E7_TRIRE</name>
<dbReference type="SUPFAM" id="SSF54928">
    <property type="entry name" value="RNA-binding domain, RBD"/>
    <property type="match status" value="2"/>
</dbReference>
<reference evidence="9" key="2">
    <citation type="submission" date="2023-11" db="UniProtKB">
        <authorList>
            <consortium name="WormBaseParasite"/>
        </authorList>
    </citation>
    <scope>IDENTIFICATION</scope>
</reference>
<evidence type="ECO:0000256" key="3">
    <source>
        <dbReference type="ARBA" id="ARBA00022884"/>
    </source>
</evidence>
<feature type="compositionally biased region" description="Basic and acidic residues" evidence="6">
    <location>
        <begin position="437"/>
        <end position="446"/>
    </location>
</feature>
<keyword evidence="2" id="KW-0677">Repeat</keyword>
<dbReference type="GO" id="GO:0005634">
    <property type="term" value="C:nucleus"/>
    <property type="evidence" value="ECO:0007669"/>
    <property type="project" value="UniProtKB-SubCell"/>
</dbReference>